<dbReference type="Proteomes" id="UP000032141">
    <property type="component" value="Unassembled WGS sequence"/>
</dbReference>
<dbReference type="HOGENOM" id="CLU_188635_0_0_1"/>
<sequence length="70" mass="8709">MLKIHQTRVLSDRVLYRGEHHHCCCKEERWEFQFCIDCKGLNKVTIKDKYRFRALMIYWIIYRKFIVLEG</sequence>
<organism evidence="1 2">
    <name type="scientific">Brassica oleracea var. oleracea</name>
    <dbReference type="NCBI Taxonomy" id="109376"/>
    <lineage>
        <taxon>Eukaryota</taxon>
        <taxon>Viridiplantae</taxon>
        <taxon>Streptophyta</taxon>
        <taxon>Embryophyta</taxon>
        <taxon>Tracheophyta</taxon>
        <taxon>Spermatophyta</taxon>
        <taxon>Magnoliopsida</taxon>
        <taxon>eudicotyledons</taxon>
        <taxon>Gunneridae</taxon>
        <taxon>Pentapetalae</taxon>
        <taxon>rosids</taxon>
        <taxon>malvids</taxon>
        <taxon>Brassicales</taxon>
        <taxon>Brassicaceae</taxon>
        <taxon>Brassiceae</taxon>
        <taxon>Brassica</taxon>
    </lineage>
</organism>
<protein>
    <submittedName>
        <fullName evidence="1">Uncharacterized protein</fullName>
    </submittedName>
</protein>
<dbReference type="AlphaFoldDB" id="A0A0D2ZRW9"/>
<evidence type="ECO:0000313" key="2">
    <source>
        <dbReference type="Proteomes" id="UP000032141"/>
    </source>
</evidence>
<accession>A0A0D2ZRW9</accession>
<dbReference type="Gramene" id="Bo00883s050.1">
    <property type="protein sequence ID" value="Bo00883s050.1"/>
    <property type="gene ID" value="Bo00883s050"/>
</dbReference>
<proteinExistence type="predicted"/>
<reference evidence="1" key="2">
    <citation type="submission" date="2015-06" db="UniProtKB">
        <authorList>
            <consortium name="EnsemblPlants"/>
        </authorList>
    </citation>
    <scope>IDENTIFICATION</scope>
</reference>
<keyword evidence="2" id="KW-1185">Reference proteome</keyword>
<name>A0A0D2ZRW9_BRAOL</name>
<reference evidence="1" key="1">
    <citation type="journal article" date="2014" name="Genome Biol.">
        <title>Transcriptome and methylome profiling reveals relics of genome dominance in the mesopolyploid Brassica oleracea.</title>
        <authorList>
            <person name="Parkin I.A."/>
            <person name="Koh C."/>
            <person name="Tang H."/>
            <person name="Robinson S.J."/>
            <person name="Kagale S."/>
            <person name="Clarke W.E."/>
            <person name="Town C.D."/>
            <person name="Nixon J."/>
            <person name="Krishnakumar V."/>
            <person name="Bidwell S.L."/>
            <person name="Denoeud F."/>
            <person name="Belcram H."/>
            <person name="Links M.G."/>
            <person name="Just J."/>
            <person name="Clarke C."/>
            <person name="Bender T."/>
            <person name="Huebert T."/>
            <person name="Mason A.S."/>
            <person name="Pires J.C."/>
            <person name="Barker G."/>
            <person name="Moore J."/>
            <person name="Walley P.G."/>
            <person name="Manoli S."/>
            <person name="Batley J."/>
            <person name="Edwards D."/>
            <person name="Nelson M.N."/>
            <person name="Wang X."/>
            <person name="Paterson A.H."/>
            <person name="King G."/>
            <person name="Bancroft I."/>
            <person name="Chalhoub B."/>
            <person name="Sharpe A.G."/>
        </authorList>
    </citation>
    <scope>NUCLEOTIDE SEQUENCE [LARGE SCALE GENOMIC DNA]</scope>
    <source>
        <strain evidence="1">cv. TO1000</strain>
    </source>
</reference>
<dbReference type="EnsemblPlants" id="Bo00883s050.1">
    <property type="protein sequence ID" value="Bo00883s050.1"/>
    <property type="gene ID" value="Bo00883s050"/>
</dbReference>
<evidence type="ECO:0000313" key="1">
    <source>
        <dbReference type="EnsemblPlants" id="Bo00883s050.1"/>
    </source>
</evidence>